<dbReference type="AlphaFoldDB" id="A0A7U7G908"/>
<protein>
    <submittedName>
        <fullName evidence="1">Uncharacterized protein</fullName>
    </submittedName>
</protein>
<name>A0A7U7G908_9GAMM</name>
<evidence type="ECO:0000313" key="1">
    <source>
        <dbReference type="EMBL" id="CDH43937.1"/>
    </source>
</evidence>
<comment type="caution">
    <text evidence="1">The sequence shown here is derived from an EMBL/GenBank/DDBJ whole genome shotgun (WGS) entry which is preliminary data.</text>
</comment>
<sequence length="29" mass="3480">MPMMYWHGYEQTPNPTLQGMRRLQCAPEL</sequence>
<dbReference type="Proteomes" id="UP000019184">
    <property type="component" value="Unassembled WGS sequence"/>
</dbReference>
<gene>
    <name evidence="1" type="ORF">BN874_140030</name>
</gene>
<accession>A0A7U7G908</accession>
<dbReference type="EMBL" id="CBTK010000046">
    <property type="protein sequence ID" value="CDH43937.1"/>
    <property type="molecule type" value="Genomic_DNA"/>
</dbReference>
<organism evidence="1 2">
    <name type="scientific">Candidatus Contendobacter odensis Run_B_J11</name>
    <dbReference type="NCBI Taxonomy" id="1400861"/>
    <lineage>
        <taxon>Bacteria</taxon>
        <taxon>Pseudomonadati</taxon>
        <taxon>Pseudomonadota</taxon>
        <taxon>Gammaproteobacteria</taxon>
        <taxon>Candidatus Competibacteraceae</taxon>
        <taxon>Candidatus Contendibacter</taxon>
    </lineage>
</organism>
<proteinExistence type="predicted"/>
<reference evidence="1 2" key="1">
    <citation type="journal article" date="2014" name="ISME J.">
        <title>Candidatus Competibacter-lineage genomes retrieved from metagenomes reveal functional metabolic diversity.</title>
        <authorList>
            <person name="McIlroy S.J."/>
            <person name="Albertsen M."/>
            <person name="Andresen E.K."/>
            <person name="Saunders A.M."/>
            <person name="Kristiansen R."/>
            <person name="Stokholm-Bjerregaard M."/>
            <person name="Nielsen K.L."/>
            <person name="Nielsen P.H."/>
        </authorList>
    </citation>
    <scope>NUCLEOTIDE SEQUENCE [LARGE SCALE GENOMIC DNA]</scope>
    <source>
        <strain evidence="1 2">Run_B_J11</strain>
    </source>
</reference>
<keyword evidence="2" id="KW-1185">Reference proteome</keyword>
<evidence type="ECO:0000313" key="2">
    <source>
        <dbReference type="Proteomes" id="UP000019184"/>
    </source>
</evidence>